<dbReference type="PANTHER" id="PTHR30313:SF2">
    <property type="entry name" value="DNA PRIMASE"/>
    <property type="match status" value="1"/>
</dbReference>
<evidence type="ECO:0000256" key="12">
    <source>
        <dbReference type="HAMAP-Rule" id="MF_00974"/>
    </source>
</evidence>
<keyword evidence="4 12" id="KW-0548">Nucleotidyltransferase</keyword>
<comment type="cofactor">
    <cofactor evidence="12 13 14">
        <name>Zn(2+)</name>
        <dbReference type="ChEBI" id="CHEBI:29105"/>
    </cofactor>
    <text evidence="12 13 14">Binds 1 zinc ion per monomer.</text>
</comment>
<dbReference type="PIRSF" id="PIRSF002811">
    <property type="entry name" value="DnaG"/>
    <property type="match status" value="1"/>
</dbReference>
<evidence type="ECO:0000313" key="17">
    <source>
        <dbReference type="EMBL" id="EPI13086.1"/>
    </source>
</evidence>
<dbReference type="Proteomes" id="UP000014622">
    <property type="component" value="Unassembled WGS sequence"/>
</dbReference>
<comment type="function">
    <text evidence="12 13">RNA polymerase that catalyzes the synthesis of short RNA molecules used as primers for DNA polymerase during DNA replication.</text>
</comment>
<dbReference type="InterPro" id="IPR019475">
    <property type="entry name" value="DNA_primase_DnaB-bd"/>
</dbReference>
<keyword evidence="8 12" id="KW-0862">Zinc</keyword>
<evidence type="ECO:0000259" key="16">
    <source>
        <dbReference type="PROSITE" id="PS50880"/>
    </source>
</evidence>
<keyword evidence="3 12" id="KW-0808">Transferase</keyword>
<evidence type="ECO:0000256" key="5">
    <source>
        <dbReference type="ARBA" id="ARBA00022705"/>
    </source>
</evidence>
<dbReference type="AlphaFoldDB" id="A0AB73A9Q1"/>
<dbReference type="GO" id="GO:0003899">
    <property type="term" value="F:DNA-directed RNA polymerase activity"/>
    <property type="evidence" value="ECO:0007669"/>
    <property type="project" value="UniProtKB-UniRule"/>
</dbReference>
<comment type="subunit">
    <text evidence="12">Monomer. Interacts with DnaB.</text>
</comment>
<dbReference type="InterPro" id="IPR006171">
    <property type="entry name" value="TOPRIM_dom"/>
</dbReference>
<dbReference type="Pfam" id="PF10410">
    <property type="entry name" value="DnaB_bind"/>
    <property type="match status" value="1"/>
</dbReference>
<dbReference type="Pfam" id="PF08275">
    <property type="entry name" value="DNAG_N"/>
    <property type="match status" value="1"/>
</dbReference>
<keyword evidence="2 12" id="KW-0639">Primosome</keyword>
<dbReference type="InterPro" id="IPR036977">
    <property type="entry name" value="DNA_primase_Znf_CHC2"/>
</dbReference>
<dbReference type="InterPro" id="IPR013264">
    <property type="entry name" value="DNAG_N"/>
</dbReference>
<dbReference type="GO" id="GO:0006269">
    <property type="term" value="P:DNA replication, synthesis of primer"/>
    <property type="evidence" value="ECO:0007669"/>
    <property type="project" value="UniProtKB-UniRule"/>
</dbReference>
<dbReference type="GO" id="GO:0003677">
    <property type="term" value="F:DNA binding"/>
    <property type="evidence" value="ECO:0007669"/>
    <property type="project" value="UniProtKB-KW"/>
</dbReference>
<dbReference type="InterPro" id="IPR002694">
    <property type="entry name" value="Znf_CHC2"/>
</dbReference>
<evidence type="ECO:0000256" key="2">
    <source>
        <dbReference type="ARBA" id="ARBA00022515"/>
    </source>
</evidence>
<evidence type="ECO:0000313" key="18">
    <source>
        <dbReference type="Proteomes" id="UP000014622"/>
    </source>
</evidence>
<evidence type="ECO:0000256" key="13">
    <source>
        <dbReference type="PIRNR" id="PIRNR002811"/>
    </source>
</evidence>
<reference evidence="17 18" key="1">
    <citation type="submission" date="2013-06" db="EMBL/GenBank/DDBJ databases">
        <authorList>
            <person name="Weinstock G."/>
            <person name="Sodergren E."/>
            <person name="Lobos E.A."/>
            <person name="Fulton L."/>
            <person name="Fulton R."/>
            <person name="Courtney L."/>
            <person name="Fronick C."/>
            <person name="O'Laughlin M."/>
            <person name="Godfrey J."/>
            <person name="Wilson R.M."/>
            <person name="Miner T."/>
            <person name="Farmer C."/>
            <person name="Delehaunty K."/>
            <person name="Cordes M."/>
            <person name="Minx P."/>
            <person name="Tomlinson C."/>
            <person name="Chen J."/>
            <person name="Wollam A."/>
            <person name="Pepin K.H."/>
            <person name="Bhonagiri V."/>
            <person name="Zhang X."/>
            <person name="Warren W."/>
            <person name="Mitreva M."/>
            <person name="Mardis E.R."/>
            <person name="Wilson R.K."/>
        </authorList>
    </citation>
    <scope>NUCLEOTIDE SEQUENCE [LARGE SCALE GENOMIC DNA]</scope>
    <source>
        <strain evidence="17 18">SD2A-2</strain>
    </source>
</reference>
<dbReference type="Pfam" id="PF01807">
    <property type="entry name" value="Zn_ribbon_DnaG"/>
    <property type="match status" value="1"/>
</dbReference>
<feature type="region of interest" description="Disordered" evidence="15">
    <location>
        <begin position="458"/>
        <end position="486"/>
    </location>
</feature>
<dbReference type="Gene3D" id="1.10.860.10">
    <property type="entry name" value="DNAb Helicase, Chain A"/>
    <property type="match status" value="1"/>
</dbReference>
<dbReference type="InterPro" id="IPR037068">
    <property type="entry name" value="DNA_primase_core_N_sf"/>
</dbReference>
<evidence type="ECO:0000256" key="4">
    <source>
        <dbReference type="ARBA" id="ARBA00022695"/>
    </source>
</evidence>
<evidence type="ECO:0000256" key="10">
    <source>
        <dbReference type="ARBA" id="ARBA00023125"/>
    </source>
</evidence>
<keyword evidence="9" id="KW-0460">Magnesium</keyword>
<feature type="domain" description="Toprim" evidence="16">
    <location>
        <begin position="282"/>
        <end position="364"/>
    </location>
</feature>
<comment type="catalytic activity">
    <reaction evidence="12">
        <text>ssDNA + n NTP = ssDNA/pppN(pN)n-1 hybrid + (n-1) diphosphate.</text>
        <dbReference type="EC" id="2.7.7.101"/>
    </reaction>
</comment>
<dbReference type="InterPro" id="IPR050219">
    <property type="entry name" value="DnaG_primase"/>
</dbReference>
<keyword evidence="11 12" id="KW-0804">Transcription</keyword>
<comment type="caution">
    <text evidence="17">The sequence shown here is derived from an EMBL/GenBank/DDBJ whole genome shotgun (WGS) entry which is preliminary data.</text>
</comment>
<gene>
    <name evidence="12" type="primary">dnaG</name>
    <name evidence="17" type="ORF">D356_01335</name>
</gene>
<name>A0AB73A9Q1_ENTFC</name>
<dbReference type="PANTHER" id="PTHR30313">
    <property type="entry name" value="DNA PRIMASE"/>
    <property type="match status" value="1"/>
</dbReference>
<evidence type="ECO:0000256" key="3">
    <source>
        <dbReference type="ARBA" id="ARBA00022679"/>
    </source>
</evidence>
<keyword evidence="7 12" id="KW-0863">Zinc-finger</keyword>
<dbReference type="InterPro" id="IPR034151">
    <property type="entry name" value="TOPRIM_DnaG_bac"/>
</dbReference>
<comment type="domain">
    <text evidence="12">Contains an N-terminal zinc-binding domain, a central core domain that contains the primase activity, and a C-terminal DnaB-binding domain.</text>
</comment>
<dbReference type="FunFam" id="3.90.580.10:FF:000001">
    <property type="entry name" value="DNA primase"/>
    <property type="match status" value="1"/>
</dbReference>
<dbReference type="SMART" id="SM00493">
    <property type="entry name" value="TOPRIM"/>
    <property type="match status" value="1"/>
</dbReference>
<evidence type="ECO:0000256" key="1">
    <source>
        <dbReference type="ARBA" id="ARBA00022478"/>
    </source>
</evidence>
<dbReference type="CDD" id="cd03364">
    <property type="entry name" value="TOPRIM_DnaG_primases"/>
    <property type="match status" value="1"/>
</dbReference>
<dbReference type="GO" id="GO:0000428">
    <property type="term" value="C:DNA-directed RNA polymerase complex"/>
    <property type="evidence" value="ECO:0007669"/>
    <property type="project" value="UniProtKB-KW"/>
</dbReference>
<keyword evidence="1 12" id="KW-0240">DNA-directed RNA polymerase</keyword>
<sequence>MLKRKDINKAGGGKMAQRIPQEVIETVRSQTNIVEVIGQYVQLKKSGKNYLGLCPFHEERTPSFSVAEDKQIFHCFGCGKGGNVFTFLQELEGLSFPEAVIKVADFEQIPLEDQWRQRTVAVQNPESATGKLIAAHEKAAEIYHHMLLHTKAGQPALEYLQSRGLSLELIEEFNIGFAPNERSFLQQVFKNESFSNELLERSGLFVTHDDGRLSDRFYQRVMFPLRNPQGQTIGFSGRWLAPEKGQEKDQPKYLNSPETELFNKRQVLFNLDKARSDIRKNGEILLFEGFMDVIAAWQAGIKTGLASMGTSLTAQQIQQMEKLTKELVFCYDGDNAGFEATNRGIELLRQNSRLGLSVVVVPEKLDPDEYLRKYGEASFQELVAHGRETVFTFKSRYLKQGKNLENEKDKIEYLEELLVELSRVVSPIEQDMYLSQLSTEFQVSRETIQKQLRELRRTNQQNRQEPQENQHTQTKRQETARKKRPLTQVEKAEQILLYRAFKEVSVRNILKEREFQFIHDAYAEVYFLFDAYVSQHYEFNLAEFLDFLQDENLRRLVVEIEYLPVAEESSPREIQDLLDVISKSGLADEITLKKQMQQEARRTGNKQLELELTIEIINLTKQLKQAK</sequence>
<keyword evidence="6 12" id="KW-0479">Metal-binding</keyword>
<evidence type="ECO:0000256" key="9">
    <source>
        <dbReference type="ARBA" id="ARBA00022842"/>
    </source>
</evidence>
<comment type="similarity">
    <text evidence="12 13">Belongs to the DnaG primase family.</text>
</comment>
<protein>
    <recommendedName>
        <fullName evidence="12 13">DNA primase</fullName>
        <ecNumber evidence="12">2.7.7.101</ecNumber>
    </recommendedName>
</protein>
<proteinExistence type="inferred from homology"/>
<dbReference type="HAMAP" id="MF_00974">
    <property type="entry name" value="DNA_primase_DnaG"/>
    <property type="match status" value="1"/>
</dbReference>
<dbReference type="InterPro" id="IPR006295">
    <property type="entry name" value="DNA_primase_DnaG"/>
</dbReference>
<feature type="compositionally biased region" description="Low complexity" evidence="15">
    <location>
        <begin position="458"/>
        <end position="470"/>
    </location>
</feature>
<evidence type="ECO:0000256" key="15">
    <source>
        <dbReference type="SAM" id="MobiDB-lite"/>
    </source>
</evidence>
<dbReference type="Gene3D" id="3.90.580.10">
    <property type="entry name" value="Zinc finger, CHC2-type domain"/>
    <property type="match status" value="1"/>
</dbReference>
<keyword evidence="5 12" id="KW-0235">DNA replication</keyword>
<feature type="zinc finger region" description="CHC2-type" evidence="12 14">
    <location>
        <begin position="54"/>
        <end position="78"/>
    </location>
</feature>
<dbReference type="GO" id="GO:0008270">
    <property type="term" value="F:zinc ion binding"/>
    <property type="evidence" value="ECO:0007669"/>
    <property type="project" value="UniProtKB-UniRule"/>
</dbReference>
<keyword evidence="10 12" id="KW-0238">DNA-binding</keyword>
<evidence type="ECO:0000256" key="14">
    <source>
        <dbReference type="PIRSR" id="PIRSR002811-1"/>
    </source>
</evidence>
<dbReference type="InterPro" id="IPR016136">
    <property type="entry name" value="DNA_helicase_N/primase_C"/>
</dbReference>
<dbReference type="EC" id="2.7.7.101" evidence="12"/>
<dbReference type="GO" id="GO:1990077">
    <property type="term" value="C:primosome complex"/>
    <property type="evidence" value="ECO:0007669"/>
    <property type="project" value="UniProtKB-KW"/>
</dbReference>
<dbReference type="PROSITE" id="PS50880">
    <property type="entry name" value="TOPRIM"/>
    <property type="match status" value="1"/>
</dbReference>
<dbReference type="Gene3D" id="3.40.1360.10">
    <property type="match status" value="1"/>
</dbReference>
<dbReference type="FunFam" id="3.90.980.10:FF:000001">
    <property type="entry name" value="DNA primase"/>
    <property type="match status" value="1"/>
</dbReference>
<dbReference type="InterPro" id="IPR030846">
    <property type="entry name" value="DnaG_bac"/>
</dbReference>
<dbReference type="GO" id="GO:0005737">
    <property type="term" value="C:cytoplasm"/>
    <property type="evidence" value="ECO:0007669"/>
    <property type="project" value="TreeGrafter"/>
</dbReference>
<evidence type="ECO:0000256" key="11">
    <source>
        <dbReference type="ARBA" id="ARBA00023163"/>
    </source>
</evidence>
<accession>A0AB73A9Q1</accession>
<evidence type="ECO:0000256" key="6">
    <source>
        <dbReference type="ARBA" id="ARBA00022723"/>
    </source>
</evidence>
<organism evidence="17 18">
    <name type="scientific">Enterococcus faecium SD2A-2</name>
    <dbReference type="NCBI Taxonomy" id="1244154"/>
    <lineage>
        <taxon>Bacteria</taxon>
        <taxon>Bacillati</taxon>
        <taxon>Bacillota</taxon>
        <taxon>Bacilli</taxon>
        <taxon>Lactobacillales</taxon>
        <taxon>Enterococcaceae</taxon>
        <taxon>Enterococcus</taxon>
    </lineage>
</organism>
<dbReference type="Gene3D" id="3.90.980.10">
    <property type="entry name" value="DNA primase, catalytic core, N-terminal domain"/>
    <property type="match status" value="1"/>
</dbReference>
<dbReference type="EMBL" id="ATIT01000080">
    <property type="protein sequence ID" value="EPI13086.1"/>
    <property type="molecule type" value="Genomic_DNA"/>
</dbReference>
<evidence type="ECO:0000256" key="8">
    <source>
        <dbReference type="ARBA" id="ARBA00022833"/>
    </source>
</evidence>
<dbReference type="SUPFAM" id="SSF56731">
    <property type="entry name" value="DNA primase core"/>
    <property type="match status" value="1"/>
</dbReference>
<evidence type="ECO:0000256" key="7">
    <source>
        <dbReference type="ARBA" id="ARBA00022771"/>
    </source>
</evidence>
<dbReference type="SUPFAM" id="SSF57783">
    <property type="entry name" value="Zinc beta-ribbon"/>
    <property type="match status" value="1"/>
</dbReference>
<dbReference type="NCBIfam" id="TIGR01391">
    <property type="entry name" value="dnaG"/>
    <property type="match status" value="1"/>
</dbReference>
<dbReference type="Pfam" id="PF13155">
    <property type="entry name" value="Toprim_2"/>
    <property type="match status" value="1"/>
</dbReference>
<dbReference type="SMART" id="SM00400">
    <property type="entry name" value="ZnF_CHCC"/>
    <property type="match status" value="1"/>
</dbReference>